<accession>A0A7Z7I5R8</accession>
<dbReference type="RefSeq" id="WP_062632948.1">
    <property type="nucleotide sequence ID" value="NZ_FCOG02000006.1"/>
</dbReference>
<dbReference type="OrthoDB" id="103324at2"/>
<proteinExistence type="predicted"/>
<evidence type="ECO:0000259" key="3">
    <source>
        <dbReference type="Pfam" id="PF01494"/>
    </source>
</evidence>
<dbReference type="Proteomes" id="UP000219522">
    <property type="component" value="Unassembled WGS sequence"/>
</dbReference>
<dbReference type="Pfam" id="PF01494">
    <property type="entry name" value="FAD_binding_3"/>
    <property type="match status" value="1"/>
</dbReference>
<protein>
    <submittedName>
        <fullName evidence="4">2-polyprenyl-6-methoxyphenol hydroxylase</fullName>
    </submittedName>
</protein>
<dbReference type="PRINTS" id="PR00420">
    <property type="entry name" value="RNGMNOXGNASE"/>
</dbReference>
<dbReference type="SUPFAM" id="SSF51905">
    <property type="entry name" value="FAD/NAD(P)-binding domain"/>
    <property type="match status" value="1"/>
</dbReference>
<dbReference type="GO" id="GO:0071949">
    <property type="term" value="F:FAD binding"/>
    <property type="evidence" value="ECO:0007669"/>
    <property type="project" value="InterPro"/>
</dbReference>
<dbReference type="GO" id="GO:0016491">
    <property type="term" value="F:oxidoreductase activity"/>
    <property type="evidence" value="ECO:0007669"/>
    <property type="project" value="UniProtKB-KW"/>
</dbReference>
<dbReference type="EMBL" id="OCSU01000001">
    <property type="protein sequence ID" value="SOE65566.1"/>
    <property type="molecule type" value="Genomic_DNA"/>
</dbReference>
<feature type="domain" description="FAD-binding" evidence="3">
    <location>
        <begin position="5"/>
        <end position="318"/>
    </location>
</feature>
<feature type="compositionally biased region" description="Basic and acidic residues" evidence="2">
    <location>
        <begin position="392"/>
        <end position="407"/>
    </location>
</feature>
<dbReference type="PANTHER" id="PTHR43476:SF5">
    <property type="entry name" value="FAD-DEPENDENT MONOOXYGENASE"/>
    <property type="match status" value="1"/>
</dbReference>
<dbReference type="InterPro" id="IPR002938">
    <property type="entry name" value="FAD-bd"/>
</dbReference>
<keyword evidence="5" id="KW-1185">Reference proteome</keyword>
<dbReference type="PANTHER" id="PTHR43476">
    <property type="entry name" value="3-(3-HYDROXY-PHENYL)PROPIONATE/3-HYDROXYCINNAMIC ACID HYDROXYLASE"/>
    <property type="match status" value="1"/>
</dbReference>
<organism evidence="4 5">
    <name type="scientific">Caballeronia arationis</name>
    <dbReference type="NCBI Taxonomy" id="1777142"/>
    <lineage>
        <taxon>Bacteria</taxon>
        <taxon>Pseudomonadati</taxon>
        <taxon>Pseudomonadota</taxon>
        <taxon>Betaproteobacteria</taxon>
        <taxon>Burkholderiales</taxon>
        <taxon>Burkholderiaceae</taxon>
        <taxon>Caballeronia</taxon>
    </lineage>
</organism>
<dbReference type="AlphaFoldDB" id="A0A7Z7I5R8"/>
<comment type="caution">
    <text evidence="4">The sequence shown here is derived from an EMBL/GenBank/DDBJ whole genome shotgun (WGS) entry which is preliminary data.</text>
</comment>
<evidence type="ECO:0000313" key="4">
    <source>
        <dbReference type="EMBL" id="SOE65566.1"/>
    </source>
</evidence>
<evidence type="ECO:0000256" key="1">
    <source>
        <dbReference type="ARBA" id="ARBA00023002"/>
    </source>
</evidence>
<keyword evidence="1" id="KW-0560">Oxidoreductase</keyword>
<dbReference type="InterPro" id="IPR050631">
    <property type="entry name" value="PheA/TfdB_FAD_monoxygenase"/>
</dbReference>
<name>A0A7Z7I5R8_9BURK</name>
<sequence length="407" mass="43854">MTPSDYDVAIVGGGLAGATLARSLAGSGMRTLVVERAHAFKDRVRGEGLLPWGRVEAAKLGIEPLLDSAGAIEVRYWKRYLGGAPRDCRDLVATTPGRQGCLDFYHPDMQRALLDAAESAGAHVRRGVEVTAIESGSPPFIRIHTAHGDERVKARLVVGADGRSSKVRSTAGFTVRRDEHALMIAGVLHEGVQVPDDTVHYVQKPSEARAALVFPLGQGRFRSYFVYSSANAPRTMSGNGHAGDFVTSCIEAGAPPEWFEEAEAIGPLAAYPGADMWVDHPYREGVVLIGDAAAASNPAWGCGLALTLRDTRVLRDRLLLSADWDAAAHAYASEHDAYYGALHRLHGWMTQLMYETGPAADARRARVFPRLAADPTRAPDLQGLGPESPSDEAARRRFLAEDADQGR</sequence>
<gene>
    <name evidence="4" type="ORF">SAMN05446927_2924</name>
</gene>
<evidence type="ECO:0000256" key="2">
    <source>
        <dbReference type="SAM" id="MobiDB-lite"/>
    </source>
</evidence>
<dbReference type="InterPro" id="IPR036188">
    <property type="entry name" value="FAD/NAD-bd_sf"/>
</dbReference>
<dbReference type="Gene3D" id="3.50.50.60">
    <property type="entry name" value="FAD/NAD(P)-binding domain"/>
    <property type="match status" value="1"/>
</dbReference>
<reference evidence="4 5" key="1">
    <citation type="submission" date="2017-09" db="EMBL/GenBank/DDBJ databases">
        <authorList>
            <person name="Varghese N."/>
            <person name="Submissions S."/>
        </authorList>
    </citation>
    <scope>NUCLEOTIDE SEQUENCE [LARGE SCALE GENOMIC DNA]</scope>
    <source>
        <strain evidence="4 5">OK806</strain>
    </source>
</reference>
<evidence type="ECO:0000313" key="5">
    <source>
        <dbReference type="Proteomes" id="UP000219522"/>
    </source>
</evidence>
<feature type="region of interest" description="Disordered" evidence="2">
    <location>
        <begin position="373"/>
        <end position="407"/>
    </location>
</feature>